<feature type="domain" description="DUF1549" evidence="1">
    <location>
        <begin position="252"/>
        <end position="435"/>
    </location>
</feature>
<feature type="domain" description="DUF1553" evidence="2">
    <location>
        <begin position="496"/>
        <end position="731"/>
    </location>
</feature>
<evidence type="ECO:0000259" key="2">
    <source>
        <dbReference type="Pfam" id="PF07587"/>
    </source>
</evidence>
<dbReference type="EMBL" id="LYDR01000020">
    <property type="protein sequence ID" value="ODA36538.1"/>
    <property type="molecule type" value="Genomic_DNA"/>
</dbReference>
<protein>
    <recommendedName>
        <fullName evidence="5">S-layer protein</fullName>
    </recommendedName>
</protein>
<organism evidence="3 4">
    <name type="scientific">Planctopirus hydrillae</name>
    <dbReference type="NCBI Taxonomy" id="1841610"/>
    <lineage>
        <taxon>Bacteria</taxon>
        <taxon>Pseudomonadati</taxon>
        <taxon>Planctomycetota</taxon>
        <taxon>Planctomycetia</taxon>
        <taxon>Planctomycetales</taxon>
        <taxon>Planctomycetaceae</taxon>
        <taxon>Planctopirus</taxon>
    </lineage>
</organism>
<dbReference type="RefSeq" id="WP_068845603.1">
    <property type="nucleotide sequence ID" value="NZ_LYDR01000020.1"/>
</dbReference>
<gene>
    <name evidence="3" type="ORF">A6X21_02320</name>
</gene>
<evidence type="ECO:0000259" key="1">
    <source>
        <dbReference type="Pfam" id="PF07583"/>
    </source>
</evidence>
<dbReference type="Pfam" id="PF07583">
    <property type="entry name" value="PSCyt2"/>
    <property type="match status" value="1"/>
</dbReference>
<dbReference type="PANTHER" id="PTHR35889:SF3">
    <property type="entry name" value="F-BOX DOMAIN-CONTAINING PROTEIN"/>
    <property type="match status" value="1"/>
</dbReference>
<keyword evidence="4" id="KW-1185">Reference proteome</keyword>
<evidence type="ECO:0000313" key="4">
    <source>
        <dbReference type="Proteomes" id="UP000094828"/>
    </source>
</evidence>
<dbReference type="InterPro" id="IPR022655">
    <property type="entry name" value="DUF1553"/>
</dbReference>
<dbReference type="Gene3D" id="2.60.40.1080">
    <property type="match status" value="1"/>
</dbReference>
<evidence type="ECO:0000313" key="3">
    <source>
        <dbReference type="EMBL" id="ODA36538.1"/>
    </source>
</evidence>
<dbReference type="PANTHER" id="PTHR35889">
    <property type="entry name" value="CYCLOINULO-OLIGOSACCHARIDE FRUCTANOTRANSFERASE-RELATED"/>
    <property type="match status" value="1"/>
</dbReference>
<proteinExistence type="predicted"/>
<dbReference type="Proteomes" id="UP000094828">
    <property type="component" value="Unassembled WGS sequence"/>
</dbReference>
<reference evidence="3 4" key="1">
    <citation type="submission" date="2016-05" db="EMBL/GenBank/DDBJ databases">
        <title>Genomic and physiological characterization of Planctopirus sp. isolated from fresh water lake.</title>
        <authorList>
            <person name="Subhash Y."/>
            <person name="Ramana C."/>
        </authorList>
    </citation>
    <scope>NUCLEOTIDE SEQUENCE [LARGE SCALE GENOMIC DNA]</scope>
    <source>
        <strain evidence="3 4">JC280</strain>
    </source>
</reference>
<dbReference type="AlphaFoldDB" id="A0A1C3ETE5"/>
<name>A0A1C3ETE5_9PLAN</name>
<dbReference type="Pfam" id="PF07587">
    <property type="entry name" value="PSD1"/>
    <property type="match status" value="1"/>
</dbReference>
<evidence type="ECO:0008006" key="5">
    <source>
        <dbReference type="Google" id="ProtNLM"/>
    </source>
</evidence>
<dbReference type="InterPro" id="IPR011444">
    <property type="entry name" value="DUF1549"/>
</dbReference>
<dbReference type="STRING" id="1841610.A6X21_02320"/>
<comment type="caution">
    <text evidence="3">The sequence shown here is derived from an EMBL/GenBank/DDBJ whole genome shotgun (WGS) entry which is preliminary data.</text>
</comment>
<sequence length="759" mass="85975">MPAPASSLKIGIASCCRNHGLRVVVLGLFLMVCETVRAETAPSFRNEVMAVLSKAGCNQGACHGNARGKGGFQLSLRGQEPAADYQAIVHEWQGRRIDTFQAEKSLLLEKPLMLVPHEGGRRLTAGTIEYEILSRWIAAGAPEDPPSTPQLVSIEVSPLQRDLIVASAAEATFRLEVQARFSDGTTKNVTRLTVFEPSQPVVEIDPEGSVRVQEFGAYAIVARYLDQQVTVRLAVFPPHAHAAAVERQPHSPMDEIVFRRLRELQIEPSALCDDQTFIRRTTLDMIGLLPTPQEARDFVNNGDPQKRQKWIESLLARTEFADWWALKWCDLLRVEEKTLDAKGVAAFHGWIRDAIARNQPVDEFVQELISARGSSYSVPATNYYRALRDPATRAEATAQIFLGARLQCAKCHNHPFDQWSQNDYYAWSNVFSQIDYQIVENQRGDTNDAHEFKGEQIILLKLKEQFPDPRTGQPRQPSLLDHQLPPLNAEEDRLLPMASWLASRNNRRFVEVFVNRVWQQMLGRGIVEPVDDFRATNPAAHPELLTWLSDEFVAHNCDLKWLVKTIANSAVYQSSSTTNPSNSRDEVFFSHSYVKRLSAEQLLDALSQATDVKPNFADHPQIQRAQALPGVQAMAFRRGKITLADRFLREFGRPQRLQSCDCERTTETTLTQTFQLIGGKLIQEWVTHPDNILKTLATDHRDNYPSAIEELYWRTISRAPTSLEAETHRKYIEKSLTPREGFEDILWALLNSDEFLLRH</sequence>
<accession>A0A1C3ETE5</accession>